<evidence type="ECO:0000313" key="2">
    <source>
        <dbReference type="EMBL" id="PVI05833.1"/>
    </source>
</evidence>
<name>A0A2V1E5H9_9PLEO</name>
<evidence type="ECO:0000313" key="3">
    <source>
        <dbReference type="Proteomes" id="UP000244855"/>
    </source>
</evidence>
<reference evidence="2 3" key="1">
    <citation type="journal article" date="2018" name="Sci. Rep.">
        <title>Comparative genomics provides insights into the lifestyle and reveals functional heterogeneity of dark septate endophytic fungi.</title>
        <authorList>
            <person name="Knapp D.G."/>
            <person name="Nemeth J.B."/>
            <person name="Barry K."/>
            <person name="Hainaut M."/>
            <person name="Henrissat B."/>
            <person name="Johnson J."/>
            <person name="Kuo A."/>
            <person name="Lim J.H.P."/>
            <person name="Lipzen A."/>
            <person name="Nolan M."/>
            <person name="Ohm R.A."/>
            <person name="Tamas L."/>
            <person name="Grigoriev I.V."/>
            <person name="Spatafora J.W."/>
            <person name="Nagy L.G."/>
            <person name="Kovacs G.M."/>
        </authorList>
    </citation>
    <scope>NUCLEOTIDE SEQUENCE [LARGE SCALE GENOMIC DNA]</scope>
    <source>
        <strain evidence="2 3">DSE2036</strain>
    </source>
</reference>
<dbReference type="EMBL" id="KZ805312">
    <property type="protein sequence ID" value="PVI05833.1"/>
    <property type="molecule type" value="Genomic_DNA"/>
</dbReference>
<feature type="region of interest" description="Disordered" evidence="1">
    <location>
        <begin position="163"/>
        <end position="182"/>
    </location>
</feature>
<keyword evidence="3" id="KW-1185">Reference proteome</keyword>
<accession>A0A2V1E5H9</accession>
<organism evidence="2 3">
    <name type="scientific">Periconia macrospinosa</name>
    <dbReference type="NCBI Taxonomy" id="97972"/>
    <lineage>
        <taxon>Eukaryota</taxon>
        <taxon>Fungi</taxon>
        <taxon>Dikarya</taxon>
        <taxon>Ascomycota</taxon>
        <taxon>Pezizomycotina</taxon>
        <taxon>Dothideomycetes</taxon>
        <taxon>Pleosporomycetidae</taxon>
        <taxon>Pleosporales</taxon>
        <taxon>Massarineae</taxon>
        <taxon>Periconiaceae</taxon>
        <taxon>Periconia</taxon>
    </lineage>
</organism>
<proteinExistence type="predicted"/>
<evidence type="ECO:0000256" key="1">
    <source>
        <dbReference type="SAM" id="MobiDB-lite"/>
    </source>
</evidence>
<dbReference type="Proteomes" id="UP000244855">
    <property type="component" value="Unassembled WGS sequence"/>
</dbReference>
<protein>
    <submittedName>
        <fullName evidence="2">Uncharacterized protein</fullName>
    </submittedName>
</protein>
<sequence length="182" mass="20379">MAECNRGYPGNEKNMRTKPIQTTSRRQPLSAVRALVLWFEFVHPSPGLDDNSIWKGDLEMGVGGKCFRGGLPSQQTNVLPERRLDKQEEPWERRWDCYKCLQGATARHAALSDFEVVGRLRRFSGDWVCSVLGTYFNAGKSELLAREGHGREAGAGCINFPRAPKGTRRITKRGNESQKGVG</sequence>
<feature type="region of interest" description="Disordered" evidence="1">
    <location>
        <begin position="1"/>
        <end position="25"/>
    </location>
</feature>
<dbReference type="AlphaFoldDB" id="A0A2V1E5H9"/>
<gene>
    <name evidence="2" type="ORF">DM02DRAFT_623891</name>
</gene>